<dbReference type="EMBL" id="WKJJ01000007">
    <property type="protein sequence ID" value="MRV72577.1"/>
    <property type="molecule type" value="Genomic_DNA"/>
</dbReference>
<gene>
    <name evidence="1" type="ORF">GJ700_12750</name>
</gene>
<dbReference type="Proteomes" id="UP000446768">
    <property type="component" value="Unassembled WGS sequence"/>
</dbReference>
<comment type="caution">
    <text evidence="1">The sequence shown here is derived from an EMBL/GenBank/DDBJ whole genome shotgun (WGS) entry which is preliminary data.</text>
</comment>
<dbReference type="RefSeq" id="WP_154374290.1">
    <property type="nucleotide sequence ID" value="NZ_WKJJ01000007.1"/>
</dbReference>
<name>A0A7X2IN12_9BURK</name>
<sequence length="180" mass="19281">MSNSSAGTLPAQLVRHCDLGPLAYMRPDDMVQPFMYVRDEKAQGTYGGNTTGAGYYDRTLNTVVVNTIPAASLSSNQITLPPGTYDFEIITPFYSTTAGSYVFRANLYNVTDSAIVAYGPIGSAAGSDTVCAKCRVTISATKTFKVQTYCTAALTNALGYALNVSGQVEIYSEVRIYKVS</sequence>
<proteinExistence type="predicted"/>
<dbReference type="AlphaFoldDB" id="A0A7X2IN12"/>
<evidence type="ECO:0000313" key="1">
    <source>
        <dbReference type="EMBL" id="MRV72577.1"/>
    </source>
</evidence>
<keyword evidence="2" id="KW-1185">Reference proteome</keyword>
<accession>A0A7X2IN12</accession>
<organism evidence="1 2">
    <name type="scientific">Pseudoduganella rivuli</name>
    <dbReference type="NCBI Taxonomy" id="2666085"/>
    <lineage>
        <taxon>Bacteria</taxon>
        <taxon>Pseudomonadati</taxon>
        <taxon>Pseudomonadota</taxon>
        <taxon>Betaproteobacteria</taxon>
        <taxon>Burkholderiales</taxon>
        <taxon>Oxalobacteraceae</taxon>
        <taxon>Telluria group</taxon>
        <taxon>Pseudoduganella</taxon>
    </lineage>
</organism>
<evidence type="ECO:0000313" key="2">
    <source>
        <dbReference type="Proteomes" id="UP000446768"/>
    </source>
</evidence>
<protein>
    <submittedName>
        <fullName evidence="1">Uncharacterized protein</fullName>
    </submittedName>
</protein>
<reference evidence="1 2" key="1">
    <citation type="submission" date="2019-11" db="EMBL/GenBank/DDBJ databases">
        <title>Novel species isolated from a subtropical stream in China.</title>
        <authorList>
            <person name="Lu H."/>
        </authorList>
    </citation>
    <scope>NUCLEOTIDE SEQUENCE [LARGE SCALE GENOMIC DNA]</scope>
    <source>
        <strain evidence="1 2">FT92W</strain>
    </source>
</reference>